<sequence>MHDGTRTPSAAERALENIRRAEVSLNSNVFPADVSDRARAAVDAARRALHGDDASTALAASDLAVRLIADALR</sequence>
<gene>
    <name evidence="1" type="ORF">SLAV_06525</name>
</gene>
<reference evidence="1 2" key="1">
    <citation type="submission" date="2017-11" db="EMBL/GenBank/DDBJ databases">
        <title>Complete genome sequence of Streptomyces lavendulae subsp. lavendulae CCM 3239 (formerly 'Streptomyces aureofaciens CCM 3239'), the producer of the angucycline-type antibiotic auricin.</title>
        <authorList>
            <person name="Busche T."/>
            <person name="Novakova R."/>
            <person name="Al'Dilaimi A."/>
            <person name="Homerova D."/>
            <person name="Feckova L."/>
            <person name="Rezuchova B."/>
            <person name="Mingyar E."/>
            <person name="Csolleiova D."/>
            <person name="Bekeova C."/>
            <person name="Winkler A."/>
            <person name="Sevcikova B."/>
            <person name="Kalinowski J."/>
            <person name="Kormanec J."/>
            <person name="Ruckert C."/>
        </authorList>
    </citation>
    <scope>NUCLEOTIDE SEQUENCE [LARGE SCALE GENOMIC DNA]</scope>
    <source>
        <strain evidence="1 2">CCM 3239</strain>
    </source>
</reference>
<dbReference type="GeneID" id="49389197"/>
<organism evidence="1 2">
    <name type="scientific">Streptomyces lavendulae subsp. lavendulae</name>
    <dbReference type="NCBI Taxonomy" id="58340"/>
    <lineage>
        <taxon>Bacteria</taxon>
        <taxon>Bacillati</taxon>
        <taxon>Actinomycetota</taxon>
        <taxon>Actinomycetes</taxon>
        <taxon>Kitasatosporales</taxon>
        <taxon>Streptomycetaceae</taxon>
        <taxon>Streptomyces</taxon>
    </lineage>
</organism>
<dbReference type="EMBL" id="CP024985">
    <property type="protein sequence ID" value="ATZ23210.1"/>
    <property type="molecule type" value="Genomic_DNA"/>
</dbReference>
<protein>
    <submittedName>
        <fullName evidence="1">Uncharacterized protein</fullName>
    </submittedName>
</protein>
<evidence type="ECO:0000313" key="1">
    <source>
        <dbReference type="EMBL" id="ATZ23210.1"/>
    </source>
</evidence>
<accession>A0A2K8PAR6</accession>
<dbReference type="KEGG" id="slx:SLAV_06525"/>
<name>A0A2K8PAR6_STRLA</name>
<proteinExistence type="predicted"/>
<dbReference type="RefSeq" id="WP_030224322.1">
    <property type="nucleotide sequence ID" value="NZ_CP024985.1"/>
</dbReference>
<evidence type="ECO:0000313" key="2">
    <source>
        <dbReference type="Proteomes" id="UP000231791"/>
    </source>
</evidence>
<dbReference type="AlphaFoldDB" id="A0A2K8PAR6"/>
<keyword evidence="2" id="KW-1185">Reference proteome</keyword>
<dbReference type="Proteomes" id="UP000231791">
    <property type="component" value="Chromosome"/>
</dbReference>